<organism evidence="1 2">
    <name type="scientific">Microvirga brassicacearum</name>
    <dbReference type="NCBI Taxonomy" id="2580413"/>
    <lineage>
        <taxon>Bacteria</taxon>
        <taxon>Pseudomonadati</taxon>
        <taxon>Pseudomonadota</taxon>
        <taxon>Alphaproteobacteria</taxon>
        <taxon>Hyphomicrobiales</taxon>
        <taxon>Methylobacteriaceae</taxon>
        <taxon>Microvirga</taxon>
    </lineage>
</organism>
<gene>
    <name evidence="1" type="ORF">FEZ63_03510</name>
</gene>
<dbReference type="OrthoDB" id="8019773at2"/>
<comment type="caution">
    <text evidence="1">The sequence shown here is derived from an EMBL/GenBank/DDBJ whole genome shotgun (WGS) entry which is preliminary data.</text>
</comment>
<evidence type="ECO:0000313" key="2">
    <source>
        <dbReference type="Proteomes" id="UP000325684"/>
    </source>
</evidence>
<proteinExistence type="predicted"/>
<evidence type="ECO:0000313" key="1">
    <source>
        <dbReference type="EMBL" id="KAB0269183.1"/>
    </source>
</evidence>
<accession>A0A5N3PHN3</accession>
<name>A0A5N3PHN3_9HYPH</name>
<dbReference type="EMBL" id="VCMV01000003">
    <property type="protein sequence ID" value="KAB0269183.1"/>
    <property type="molecule type" value="Genomic_DNA"/>
</dbReference>
<keyword evidence="2" id="KW-1185">Reference proteome</keyword>
<sequence length="110" mass="11796">MIDETTNVIALKRRAPSIGETAPRTILERIYTAGSLALPADDTATKMAALMLQAFGFIVIDEILADGTPRRLAKGKARSAMDRPWRLAKAAFSGEIGVPDGAGITRSQLR</sequence>
<reference evidence="1 2" key="1">
    <citation type="journal article" date="2019" name="Microorganisms">
        <title>Genome Insights into the Novel Species Microvirga brassicacearum, a Rapeseed Endophyte with Biotechnological Potential.</title>
        <authorList>
            <person name="Jimenez-Gomez A."/>
            <person name="Saati-Santamaria Z."/>
            <person name="Igual J.M."/>
            <person name="Rivas R."/>
            <person name="Mateos P.F."/>
            <person name="Garcia-Fraile P."/>
        </authorList>
    </citation>
    <scope>NUCLEOTIDE SEQUENCE [LARGE SCALE GENOMIC DNA]</scope>
    <source>
        <strain evidence="1 2">CDVBN77</strain>
    </source>
</reference>
<protein>
    <submittedName>
        <fullName evidence="1">Uncharacterized protein</fullName>
    </submittedName>
</protein>
<dbReference type="AlphaFoldDB" id="A0A5N3PHN3"/>
<dbReference type="Proteomes" id="UP000325684">
    <property type="component" value="Unassembled WGS sequence"/>
</dbReference>
<dbReference type="RefSeq" id="WP_150942241.1">
    <property type="nucleotide sequence ID" value="NZ_VCMV01000003.1"/>
</dbReference>